<dbReference type="SUPFAM" id="SSF55961">
    <property type="entry name" value="Bet v1-like"/>
    <property type="match status" value="1"/>
</dbReference>
<keyword evidence="3" id="KW-1185">Reference proteome</keyword>
<dbReference type="PANTHER" id="PTHR39332">
    <property type="entry name" value="BLL4707 PROTEIN"/>
    <property type="match status" value="1"/>
</dbReference>
<evidence type="ECO:0000256" key="1">
    <source>
        <dbReference type="SAM" id="SignalP"/>
    </source>
</evidence>
<protein>
    <submittedName>
        <fullName evidence="2">Ketosteroid isomerase-like protein</fullName>
    </submittedName>
</protein>
<dbReference type="InterPro" id="IPR019587">
    <property type="entry name" value="Polyketide_cyclase/dehydratase"/>
</dbReference>
<name>A0ABU8B5J7_9BRAD</name>
<organism evidence="2 3">
    <name type="scientific">Bradyrhizobium algeriense</name>
    <dbReference type="NCBI Taxonomy" id="634784"/>
    <lineage>
        <taxon>Bacteria</taxon>
        <taxon>Pseudomonadati</taxon>
        <taxon>Pseudomonadota</taxon>
        <taxon>Alphaproteobacteria</taxon>
        <taxon>Hyphomicrobiales</taxon>
        <taxon>Nitrobacteraceae</taxon>
        <taxon>Bradyrhizobium</taxon>
    </lineage>
</organism>
<dbReference type="Gene3D" id="3.30.530.20">
    <property type="match status" value="1"/>
</dbReference>
<proteinExistence type="predicted"/>
<comment type="caution">
    <text evidence="2">The sequence shown here is derived from an EMBL/GenBank/DDBJ whole genome shotgun (WGS) entry which is preliminary data.</text>
</comment>
<dbReference type="EMBL" id="JAZHRV010000001">
    <property type="protein sequence ID" value="MEH2553817.1"/>
    <property type="molecule type" value="Genomic_DNA"/>
</dbReference>
<dbReference type="RefSeq" id="WP_334478384.1">
    <property type="nucleotide sequence ID" value="NZ_JAZHRV010000001.1"/>
</dbReference>
<reference evidence="2 3" key="1">
    <citation type="submission" date="2024-02" db="EMBL/GenBank/DDBJ databases">
        <title>Adaptive strategies in a cosmopolitan and abundant soil bacterium.</title>
        <authorList>
            <person name="Carini P."/>
        </authorList>
    </citation>
    <scope>NUCLEOTIDE SEQUENCE [LARGE SCALE GENOMIC DNA]</scope>
    <source>
        <strain evidence="2 3">AZCC 1608</strain>
    </source>
</reference>
<keyword evidence="1" id="KW-0732">Signal</keyword>
<evidence type="ECO:0000313" key="2">
    <source>
        <dbReference type="EMBL" id="MEH2553817.1"/>
    </source>
</evidence>
<evidence type="ECO:0000313" key="3">
    <source>
        <dbReference type="Proteomes" id="UP001364224"/>
    </source>
</evidence>
<dbReference type="InterPro" id="IPR023393">
    <property type="entry name" value="START-like_dom_sf"/>
</dbReference>
<accession>A0ABU8B5J7</accession>
<sequence>MKKHTTERNVTALTSSAALGALAFLTVGTSSAFAATLSYRADVDGTPSAVWAAIGPFCAIKDWLPQVGACIEDGKSPPTRTVVTEDGKAAFVETQTARDDAKYSYSYNFRATPLPVRQYVSTIKVVANGKDTSTVIWSSTYTPEPGKEKDASDGLLAIYEAGLTSIKARLAK</sequence>
<gene>
    <name evidence="2" type="ORF">V1286_001346</name>
</gene>
<feature type="chain" id="PRO_5045766079" evidence="1">
    <location>
        <begin position="35"/>
        <end position="172"/>
    </location>
</feature>
<dbReference type="PANTHER" id="PTHR39332:SF7">
    <property type="entry name" value="SRPBCC FAMILY PROTEIN"/>
    <property type="match status" value="1"/>
</dbReference>
<dbReference type="Pfam" id="PF10604">
    <property type="entry name" value="Polyketide_cyc2"/>
    <property type="match status" value="1"/>
</dbReference>
<dbReference type="Proteomes" id="UP001364224">
    <property type="component" value="Unassembled WGS sequence"/>
</dbReference>
<dbReference type="CDD" id="cd07821">
    <property type="entry name" value="PYR_PYL_RCAR_like"/>
    <property type="match status" value="1"/>
</dbReference>
<feature type="signal peptide" evidence="1">
    <location>
        <begin position="1"/>
        <end position="34"/>
    </location>
</feature>